<reference evidence="1 2" key="1">
    <citation type="submission" date="2012-06" db="EMBL/GenBank/DDBJ databases">
        <title>Draft Genome Sequence of Lactobacillus hominis Strain CRBIP 24.179T, isolated from human intestine.</title>
        <authorList>
            <person name="Cousin S."/>
            <person name="Ma L."/>
            <person name="Bizet C."/>
            <person name="Loux V."/>
            <person name="Bouchier C."/>
            <person name="Clermont D."/>
            <person name="Creno S."/>
        </authorList>
    </citation>
    <scope>NUCLEOTIDE SEQUENCE [LARGE SCALE GENOMIC DNA]</scope>
    <source>
        <strain evidence="2">CRBIP 24.179T</strain>
    </source>
</reference>
<keyword evidence="2" id="KW-1185">Reference proteome</keyword>
<organism evidence="1 2">
    <name type="scientific">Lactobacillus hominis DSM 23910 = CRBIP 24.179</name>
    <dbReference type="NCBI Taxonomy" id="1423758"/>
    <lineage>
        <taxon>Bacteria</taxon>
        <taxon>Bacillati</taxon>
        <taxon>Bacillota</taxon>
        <taxon>Bacilli</taxon>
        <taxon>Lactobacillales</taxon>
        <taxon>Lactobacillaceae</taxon>
        <taxon>Lactobacillus</taxon>
    </lineage>
</organism>
<evidence type="ECO:0000313" key="1">
    <source>
        <dbReference type="EMBL" id="CCI82684.1"/>
    </source>
</evidence>
<dbReference type="Proteomes" id="UP000009320">
    <property type="component" value="Unassembled WGS sequence"/>
</dbReference>
<sequence length="41" mass="4626">MSNLSKYVGKKINIVDINNKNGKEEELVVIRQVIQKTVIGI</sequence>
<name>I7LAZ2_9LACO</name>
<accession>I7LAZ2</accession>
<dbReference type="RefSeq" id="WP_008471840.1">
    <property type="nucleotide sequence ID" value="NZ_AYZP01000001.1"/>
</dbReference>
<evidence type="ECO:0000313" key="2">
    <source>
        <dbReference type="Proteomes" id="UP000009320"/>
    </source>
</evidence>
<dbReference type="GeneID" id="82848092"/>
<comment type="caution">
    <text evidence="1">The sequence shown here is derived from an EMBL/GenBank/DDBJ whole genome shotgun (WGS) entry which is preliminary data.</text>
</comment>
<protein>
    <submittedName>
        <fullName evidence="1">Uncharacterized protein</fullName>
    </submittedName>
</protein>
<gene>
    <name evidence="1" type="ORF">BN55_08375</name>
</gene>
<dbReference type="EMBL" id="CAKE01000035">
    <property type="protein sequence ID" value="CCI82684.1"/>
    <property type="molecule type" value="Genomic_DNA"/>
</dbReference>
<dbReference type="AlphaFoldDB" id="I7LAZ2"/>
<proteinExistence type="predicted"/>